<evidence type="ECO:0000256" key="23">
    <source>
        <dbReference type="ARBA" id="ARBA00022989"/>
    </source>
</evidence>
<dbReference type="Pfam" id="PF15902">
    <property type="entry name" value="Sortilin-Vps10"/>
    <property type="match status" value="1"/>
</dbReference>
<feature type="disulfide bond" evidence="32">
    <location>
        <begin position="1615"/>
        <end position="1627"/>
    </location>
</feature>
<dbReference type="InterPro" id="IPR036116">
    <property type="entry name" value="FN3_sf"/>
</dbReference>
<evidence type="ECO:0000256" key="35">
    <source>
        <dbReference type="SAM" id="Phobius"/>
    </source>
</evidence>
<dbReference type="InterPro" id="IPR003961">
    <property type="entry name" value="FN3_dom"/>
</dbReference>
<keyword evidence="17" id="KW-0165">Cleavage on pair of basic residues</keyword>
<keyword evidence="29" id="KW-0968">Cytoplasmic vesicle</keyword>
<evidence type="ECO:0000256" key="30">
    <source>
        <dbReference type="ARBA" id="ARBA00029896"/>
    </source>
</evidence>
<evidence type="ECO:0000256" key="21">
    <source>
        <dbReference type="ARBA" id="ARBA00022753"/>
    </source>
</evidence>
<protein>
    <recommendedName>
        <fullName evidence="10">Sortilin-related receptor</fullName>
    </recommendedName>
    <alternativeName>
        <fullName evidence="30">Low-density lipoprotein receptor relative with 11 ligand-binding repeats</fullName>
    </alternativeName>
    <alternativeName>
        <fullName evidence="31">Sorting protein-related receptor containing LDLR class A repeats</fullName>
    </alternativeName>
</protein>
<keyword evidence="22" id="KW-0256">Endoplasmic reticulum</keyword>
<feature type="disulfide bond" evidence="32">
    <location>
        <begin position="1361"/>
        <end position="1379"/>
    </location>
</feature>
<dbReference type="FunFam" id="3.30.60.270:FF:000002">
    <property type="entry name" value="Sortilin-related receptor isoform A"/>
    <property type="match status" value="1"/>
</dbReference>
<dbReference type="SMART" id="SM00192">
    <property type="entry name" value="LDLa"/>
    <property type="match status" value="11"/>
</dbReference>
<feature type="disulfide bond" evidence="32">
    <location>
        <begin position="1373"/>
        <end position="1388"/>
    </location>
</feature>
<organism evidence="37 38">
    <name type="scientific">Canis lupus familiaris</name>
    <name type="common">Dog</name>
    <name type="synonym">Canis familiaris</name>
    <dbReference type="NCBI Taxonomy" id="9615"/>
    <lineage>
        <taxon>Eukaryota</taxon>
        <taxon>Metazoa</taxon>
        <taxon>Chordata</taxon>
        <taxon>Craniata</taxon>
        <taxon>Vertebrata</taxon>
        <taxon>Euteleostomi</taxon>
        <taxon>Mammalia</taxon>
        <taxon>Eutheria</taxon>
        <taxon>Laurasiatheria</taxon>
        <taxon>Carnivora</taxon>
        <taxon>Caniformia</taxon>
        <taxon>Canidae</taxon>
        <taxon>Canis</taxon>
    </lineage>
</organism>
<dbReference type="SMART" id="SM00602">
    <property type="entry name" value="VPS10"/>
    <property type="match status" value="1"/>
</dbReference>
<feature type="compositionally biased region" description="Pro residues" evidence="34">
    <location>
        <begin position="89"/>
        <end position="112"/>
    </location>
</feature>
<accession>A0A8C0SQU1</accession>
<proteinExistence type="inferred from homology"/>
<dbReference type="FunFam" id="4.10.400.10:FF:000036">
    <property type="entry name" value="Sortilin related receptor 1"/>
    <property type="match status" value="1"/>
</dbReference>
<dbReference type="GO" id="GO:0005886">
    <property type="term" value="C:plasma membrane"/>
    <property type="evidence" value="ECO:0007669"/>
    <property type="project" value="UniProtKB-SubCell"/>
</dbReference>
<evidence type="ECO:0000256" key="31">
    <source>
        <dbReference type="ARBA" id="ARBA00032450"/>
    </source>
</evidence>
<keyword evidence="28" id="KW-0325">Glycoprotein</keyword>
<evidence type="ECO:0000256" key="11">
    <source>
        <dbReference type="ARBA" id="ARBA00022448"/>
    </source>
</evidence>
<evidence type="ECO:0000256" key="7">
    <source>
        <dbReference type="ARBA" id="ARBA00004545"/>
    </source>
</evidence>
<dbReference type="InterPro" id="IPR023415">
    <property type="entry name" value="LDLR_class-A_CS"/>
</dbReference>
<feature type="disulfide bond" evidence="32">
    <location>
        <begin position="1281"/>
        <end position="1299"/>
    </location>
</feature>
<dbReference type="InterPro" id="IPR015943">
    <property type="entry name" value="WD40/YVTN_repeat-like_dom_sf"/>
</dbReference>
<dbReference type="FunFam" id="4.10.400.10:FF:000006">
    <property type="entry name" value="Putative low-density lipoprotein receptor"/>
    <property type="match status" value="1"/>
</dbReference>
<dbReference type="InterPro" id="IPR006581">
    <property type="entry name" value="VPS10"/>
</dbReference>
<evidence type="ECO:0000256" key="33">
    <source>
        <dbReference type="PROSITE-ProRule" id="PRU00461"/>
    </source>
</evidence>
<evidence type="ECO:0000256" key="22">
    <source>
        <dbReference type="ARBA" id="ARBA00022824"/>
    </source>
</evidence>
<dbReference type="CDD" id="cd00112">
    <property type="entry name" value="LDLa"/>
    <property type="match status" value="11"/>
</dbReference>
<dbReference type="InterPro" id="IPR036055">
    <property type="entry name" value="LDL_receptor-like_sf"/>
</dbReference>
<feature type="repeat" description="LDL-receptor class B" evidence="33">
    <location>
        <begin position="1040"/>
        <end position="1083"/>
    </location>
</feature>
<dbReference type="FunFam" id="4.10.400.10:FF:000027">
    <property type="entry name" value="Sortilin related receptor 1"/>
    <property type="match status" value="1"/>
</dbReference>
<feature type="compositionally biased region" description="Gly residues" evidence="34">
    <location>
        <begin position="154"/>
        <end position="179"/>
    </location>
</feature>
<dbReference type="InterPro" id="IPR031778">
    <property type="entry name" value="Sortilin_N"/>
</dbReference>
<dbReference type="FunFam" id="4.10.400.10:FF:000039">
    <property type="entry name" value="Sortilin related receptor 1"/>
    <property type="match status" value="1"/>
</dbReference>
<dbReference type="Gene3D" id="4.10.400.10">
    <property type="entry name" value="Low-density Lipoprotein Receptor"/>
    <property type="match status" value="11"/>
</dbReference>
<feature type="domain" description="Fibronectin type-III" evidence="36">
    <location>
        <begin position="1945"/>
        <end position="2040"/>
    </location>
</feature>
<feature type="region of interest" description="Disordered" evidence="34">
    <location>
        <begin position="257"/>
        <end position="282"/>
    </location>
</feature>
<dbReference type="FunFam" id="4.10.400.10:FF:000030">
    <property type="entry name" value="Sortilin related receptor 1"/>
    <property type="match status" value="1"/>
</dbReference>
<evidence type="ECO:0000256" key="12">
    <source>
        <dbReference type="ARBA" id="ARBA00022475"/>
    </source>
</evidence>
<dbReference type="FunFam" id="2.60.40.10:FF:000416">
    <property type="entry name" value="Sortilin related receptor 1"/>
    <property type="match status" value="1"/>
</dbReference>
<keyword evidence="19" id="KW-0732">Signal</keyword>
<feature type="disulfide bond" evidence="32">
    <location>
        <begin position="1521"/>
        <end position="1533"/>
    </location>
</feature>
<dbReference type="Pfam" id="PF00058">
    <property type="entry name" value="Ldl_recept_b"/>
    <property type="match status" value="2"/>
</dbReference>
<evidence type="ECO:0000256" key="28">
    <source>
        <dbReference type="ARBA" id="ARBA00023180"/>
    </source>
</evidence>
<dbReference type="Pfam" id="PF00041">
    <property type="entry name" value="fn3"/>
    <property type="match status" value="3"/>
</dbReference>
<feature type="repeat" description="LDL-receptor class B" evidence="33">
    <location>
        <begin position="996"/>
        <end position="1039"/>
    </location>
</feature>
<reference evidence="37" key="2">
    <citation type="submission" date="2025-08" db="UniProtKB">
        <authorList>
            <consortium name="Ensembl"/>
        </authorList>
    </citation>
    <scope>IDENTIFICATION</scope>
</reference>
<keyword evidence="16" id="KW-0254">Endocytosis</keyword>
<dbReference type="FunFam" id="2.10.70.80:FF:000002">
    <property type="entry name" value="Sortilin-related receptor isoform A"/>
    <property type="match status" value="1"/>
</dbReference>
<dbReference type="PROSITE" id="PS01209">
    <property type="entry name" value="LDLRA_1"/>
    <property type="match status" value="5"/>
</dbReference>
<keyword evidence="21" id="KW-0967">Endosome</keyword>
<dbReference type="PROSITE" id="PS51120">
    <property type="entry name" value="LDLRB"/>
    <property type="match status" value="4"/>
</dbReference>
<keyword evidence="25 35" id="KW-0472">Membrane</keyword>
<feature type="disulfide bond" evidence="32">
    <location>
        <begin position="1395"/>
        <end position="1407"/>
    </location>
</feature>
<dbReference type="FunFam" id="4.10.400.10:FF:000041">
    <property type="entry name" value="Sortilin related receptor 1"/>
    <property type="match status" value="1"/>
</dbReference>
<evidence type="ECO:0000256" key="10">
    <source>
        <dbReference type="ARBA" id="ARBA00013467"/>
    </source>
</evidence>
<evidence type="ECO:0000256" key="27">
    <source>
        <dbReference type="ARBA" id="ARBA00023170"/>
    </source>
</evidence>
<dbReference type="PANTHER" id="PTHR12106">
    <property type="entry name" value="SORTILIN RELATED"/>
    <property type="match status" value="1"/>
</dbReference>
<feature type="disulfide bond" evidence="32">
    <location>
        <begin position="1293"/>
        <end position="1308"/>
    </location>
</feature>
<dbReference type="PRINTS" id="PR00261">
    <property type="entry name" value="LDLRECEPTOR"/>
</dbReference>
<evidence type="ECO:0000256" key="29">
    <source>
        <dbReference type="ARBA" id="ARBA00023329"/>
    </source>
</evidence>
<feature type="disulfide bond" evidence="32">
    <location>
        <begin position="1334"/>
        <end position="1349"/>
    </location>
</feature>
<dbReference type="SMART" id="SM00060">
    <property type="entry name" value="FN3"/>
    <property type="match status" value="6"/>
</dbReference>
<feature type="disulfide bond" evidence="32">
    <location>
        <begin position="1730"/>
        <end position="1745"/>
    </location>
</feature>
<dbReference type="Gene3D" id="3.30.60.270">
    <property type="match status" value="1"/>
</dbReference>
<feature type="compositionally biased region" description="Low complexity" evidence="34">
    <location>
        <begin position="75"/>
        <end position="88"/>
    </location>
</feature>
<feature type="disulfide bond" evidence="32">
    <location>
        <begin position="1440"/>
        <end position="1458"/>
    </location>
</feature>
<comment type="subcellular location">
    <subcellularLocation>
        <location evidence="4">Cell membrane</location>
        <topology evidence="4">Single-pass type I membrane protein</topology>
    </subcellularLocation>
    <subcellularLocation>
        <location evidence="3">Cytoplasmic vesicle</location>
        <location evidence="3">Secretory vesicle membrane</location>
        <topology evidence="3">Single-pass type I membrane protein</topology>
    </subcellularLocation>
    <subcellularLocation>
        <location evidence="2">Early endosome membrane</location>
        <topology evidence="2">Single-pass type I membrane protein</topology>
    </subcellularLocation>
    <subcellularLocation>
        <location evidence="1">Endoplasmic reticulum membrane</location>
        <topology evidence="1">Single-pass type I membrane protein</topology>
    </subcellularLocation>
    <subcellularLocation>
        <location evidence="7">Endosome</location>
        <location evidence="7">Multivesicular body membrane</location>
        <topology evidence="7">Single-pass type I membrane protein</topology>
    </subcellularLocation>
    <subcellularLocation>
        <location evidence="5">Golgi apparatus</location>
        <location evidence="5">trans-Golgi network membrane</location>
        <topology evidence="5">Single-pass type I membrane protein</topology>
    </subcellularLocation>
    <subcellularLocation>
        <location evidence="6">Recycling endosome membrane</location>
        <topology evidence="6">Single-pass type I membrane protein</topology>
    </subcellularLocation>
    <subcellularLocation>
        <location evidence="8">Secreted</location>
    </subcellularLocation>
</comment>
<evidence type="ECO:0000256" key="25">
    <source>
        <dbReference type="ARBA" id="ARBA00023136"/>
    </source>
</evidence>
<dbReference type="GO" id="GO:0006897">
    <property type="term" value="P:endocytosis"/>
    <property type="evidence" value="ECO:0007669"/>
    <property type="project" value="UniProtKB-KW"/>
</dbReference>
<feature type="disulfide bond" evidence="32">
    <location>
        <begin position="1528"/>
        <end position="1546"/>
    </location>
</feature>
<evidence type="ECO:0000256" key="8">
    <source>
        <dbReference type="ARBA" id="ARBA00004613"/>
    </source>
</evidence>
<keyword evidence="20" id="KW-0677">Repeat</keyword>
<keyword evidence="12" id="KW-1003">Cell membrane</keyword>
<feature type="disulfide bond" evidence="32">
    <location>
        <begin position="1402"/>
        <end position="1420"/>
    </location>
</feature>
<dbReference type="Gene3D" id="2.60.40.10">
    <property type="entry name" value="Immunoglobulins"/>
    <property type="match status" value="4"/>
</dbReference>
<evidence type="ECO:0000256" key="24">
    <source>
        <dbReference type="ARBA" id="ARBA00023034"/>
    </source>
</evidence>
<dbReference type="InterPro" id="IPR013783">
    <property type="entry name" value="Ig-like_fold"/>
</dbReference>
<dbReference type="GO" id="GO:0055038">
    <property type="term" value="C:recycling endosome membrane"/>
    <property type="evidence" value="ECO:0007669"/>
    <property type="project" value="UniProtKB-SubCell"/>
</dbReference>
<dbReference type="InterPro" id="IPR002172">
    <property type="entry name" value="LDrepeatLR_classA_rpt"/>
</dbReference>
<dbReference type="Gene3D" id="2.120.10.30">
    <property type="entry name" value="TolB, C-terminal domain"/>
    <property type="match status" value="1"/>
</dbReference>
<name>A0A8C0SQU1_CANLF</name>
<keyword evidence="24" id="KW-0333">Golgi apparatus</keyword>
<dbReference type="SUPFAM" id="SSF49265">
    <property type="entry name" value="Fibronectin type III"/>
    <property type="match status" value="3"/>
</dbReference>
<dbReference type="FunFam" id="2.130.10.10:FF:000303">
    <property type="entry name" value="Sortilin related receptor 1"/>
    <property type="match status" value="1"/>
</dbReference>
<keyword evidence="15" id="KW-0597">Phosphoprotein</keyword>
<dbReference type="GO" id="GO:0005794">
    <property type="term" value="C:Golgi apparatus"/>
    <property type="evidence" value="ECO:0007669"/>
    <property type="project" value="UniProtKB-SubCell"/>
</dbReference>
<feature type="domain" description="Fibronectin type-III" evidence="36">
    <location>
        <begin position="2130"/>
        <end position="2225"/>
    </location>
</feature>
<evidence type="ECO:0000256" key="1">
    <source>
        <dbReference type="ARBA" id="ARBA00004115"/>
    </source>
</evidence>
<dbReference type="PROSITE" id="PS50853">
    <property type="entry name" value="FN3"/>
    <property type="match status" value="4"/>
</dbReference>
<feature type="disulfide bond" evidence="32">
    <location>
        <begin position="1622"/>
        <end position="1640"/>
    </location>
</feature>
<dbReference type="Pfam" id="PF15901">
    <property type="entry name" value="Sortilin_C"/>
    <property type="match status" value="1"/>
</dbReference>
<feature type="transmembrane region" description="Helical" evidence="35">
    <location>
        <begin position="2332"/>
        <end position="2355"/>
    </location>
</feature>
<evidence type="ECO:0000256" key="15">
    <source>
        <dbReference type="ARBA" id="ARBA00022553"/>
    </source>
</evidence>
<dbReference type="GO" id="GO:0032585">
    <property type="term" value="C:multivesicular body membrane"/>
    <property type="evidence" value="ECO:0007669"/>
    <property type="project" value="UniProtKB-SubCell"/>
</dbReference>
<evidence type="ECO:0000313" key="38">
    <source>
        <dbReference type="Proteomes" id="UP000694542"/>
    </source>
</evidence>
<comment type="caution">
    <text evidence="32">Lacks conserved residue(s) required for the propagation of feature annotation.</text>
</comment>
<dbReference type="FunFam" id="4.10.400.10:FF:000060">
    <property type="entry name" value="Sortilin related receptor 1"/>
    <property type="match status" value="1"/>
</dbReference>
<feature type="disulfide bond" evidence="32">
    <location>
        <begin position="1540"/>
        <end position="1555"/>
    </location>
</feature>
<feature type="repeat" description="LDL-receptor class B" evidence="33">
    <location>
        <begin position="1127"/>
        <end position="1168"/>
    </location>
</feature>
<evidence type="ECO:0000259" key="36">
    <source>
        <dbReference type="PROSITE" id="PS50853"/>
    </source>
</evidence>
<keyword evidence="14" id="KW-0245">EGF-like domain</keyword>
<dbReference type="InterPro" id="IPR031777">
    <property type="entry name" value="Sortilin_C"/>
</dbReference>
<keyword evidence="26 32" id="KW-1015">Disulfide bond</keyword>
<dbReference type="FunFam" id="2.60.40.10:FF:000404">
    <property type="entry name" value="Sortilin related receptor 1"/>
    <property type="match status" value="1"/>
</dbReference>
<dbReference type="GO" id="GO:0005789">
    <property type="term" value="C:endoplasmic reticulum membrane"/>
    <property type="evidence" value="ECO:0007669"/>
    <property type="project" value="UniProtKB-SubCell"/>
</dbReference>
<evidence type="ECO:0000256" key="5">
    <source>
        <dbReference type="ARBA" id="ARBA00004393"/>
    </source>
</evidence>
<evidence type="ECO:0000256" key="26">
    <source>
        <dbReference type="ARBA" id="ARBA00023157"/>
    </source>
</evidence>
<dbReference type="SMART" id="SM00135">
    <property type="entry name" value="LY"/>
    <property type="match status" value="5"/>
</dbReference>
<dbReference type="SUPFAM" id="SSF63825">
    <property type="entry name" value="YWTD domain"/>
    <property type="match status" value="1"/>
</dbReference>
<evidence type="ECO:0000256" key="20">
    <source>
        <dbReference type="ARBA" id="ARBA00022737"/>
    </source>
</evidence>
<evidence type="ECO:0000256" key="34">
    <source>
        <dbReference type="SAM" id="MobiDB-lite"/>
    </source>
</evidence>
<evidence type="ECO:0000256" key="19">
    <source>
        <dbReference type="ARBA" id="ARBA00022729"/>
    </source>
</evidence>
<dbReference type="Ensembl" id="ENSCAFT00040027758.1">
    <property type="protein sequence ID" value="ENSCAFP00040024110.1"/>
    <property type="gene ID" value="ENSCAFG00040013306.1"/>
</dbReference>
<feature type="disulfide bond" evidence="32">
    <location>
        <begin position="1634"/>
        <end position="1649"/>
    </location>
</feature>
<evidence type="ECO:0000313" key="37">
    <source>
        <dbReference type="Ensembl" id="ENSCAFP00040024110.1"/>
    </source>
</evidence>
<dbReference type="Pfam" id="PF25814">
    <property type="entry name" value="fn3_SORL1"/>
    <property type="match status" value="1"/>
</dbReference>
<sequence length="2410" mass="266803">MEDSFRLRPLQIGFGAREGSGDPASLTMGRAHRDSSLPAAVFRVLGANFLWLWALGRRWGCGGAAGGGGGGAAGPGPAAVEEATAAAPRPAPARAPRPCTPAPPHPRAPAAPRPCTRAGARCLDFPSPAEAAERGKCAQGPRLRAAHVTAPSGAGRGGAGAGRGGGSGSPGSPGSGARGPGPAARPASRCTFSPGGGATRGRVRPNMATRSSRRESRLPFLLALVALLPPGAVCAAGAQTLLGGRAPLPQERGVRVLRGEARGGPRGAAEAPPRRRRSAALQPEPLQVYGQVSLNDSHNQMVVHWAGEKSNVIVALARDSLALARPRSSDVYVSYDYGKSFKRISEKLNFGEGNSSEAVIAQFYHSPADNKRYIFADAYAQYLWITFDFCNTLQGFSIPFRAADLLLHSKASDLLLGFDRSHPNKQLWKSDDFGQTWILIQEHVKSFSWGIDPYDKPNTIYVERHEPSGYSTVFRSTDFFQSLENQEVILEEVRDFQLRDKYMFATKAVHLLGGLQPASVQLWVSFDRKPMRAAQFVTRHPINEYYIADASEDQVFVCVSHSNNRTNLYISEAEGLKFSLSLENVLYYSPGGAGGDTLVRYFANEPFADFHRVEGLQGVYIATLINGSMNEENMRSVITFDKGGTWEFLQAPAFTGYGEKINCELSQGCSLHLAQRLSQLLNLQLRRMPILSKESAPGLIIATGSVGKNLASKTNVYISSSAGARWREALPGPHYYTWGDHGGIIMAIAQGMETNELKYSTNEGETWKTFIFSERPVFVYGLLTEPGEKSTVFTIFGSNKENVHNWLILQVNATDALGVPCTENDYKLWSPSDERGNECLLGHKTVFKRRTPHATCFNGEDFDRPVVVSNCSCTRQDYECDFGFKMSEDFFLEVCVPDPEFSGKSYAPPMPCPVGSTYRRTRGYRKISGDTCSGGDVETRLEGELVPCPLAEENEFILYAMRRSIHRYDLASGATEQLPLTGLRAAVALDFDYEHNCLYWSDLALDIIQRLCLNGSTGQEVIINSGLETVEALAFEPLSQLLYWVDSGFKKIEVANPDGDFRLTIVNSSVLDRPRALVLLPQDGVMFWTDWGDLKPGIYRSNMDGSAVHRLVSEDVKWPNGISVDDQWIYWTDAYLDCIERITFDGQRRSIVLDNLPHPYAIAVFKNEIYWDDWSQLSIFRASKFSGSQMVVLKSELTGLMDMKIFYKGKTTGSNACVPRPCSLLCLPKANNSKSCRCPDGVASSILPSGDLMCECPRGYQQENHTCIKEENTCLRNQYRCSNGNCINSIWWCDFDNDCGDMSDERNCPTTICDLDTQFRCQESGTCIPLSYKCDLEDDCGDNSDESHCEMHQCRSDEYSCSSGMCIRSSWVCDGDNDCRDWSDEANCTAIYHTCEVSNFQCHNGHCIPQRWACDGDMDCQDGSDEDPVNCEKKCNGFRCPNGTCIPSSKHCDGLRDCSDGADEQHCEPLCTRFMDFVCKNRQQCLFHSMVCDGIVQCRDGSDEDATFAGCSEDPEFHKVCDEFSFQCQNGVCISLIWKCDGMDDCGDYSDEANCENPTEAPNCSRYFQFRCENGHCIPNRWKCDGENDCGDWSDEKDCGDLHILPSPTPGPSTCLPNYYRCSSGACVMDSWVCDGYRDCADGSDEEACPSPANVTTASVPTHRGLCDRFEFECRQPKKCIPNWKRCDGHQDCQDGQDEANCPTHSTLTCMSREFKCEDGEACIVLSERCDGFLDCSDESDERDCSDELTVYKVQNLQWTADFSGDVTLTWIRPKKMPSASCVYNVYYRVVGEGIWKTVETHSNKTNMILKVLKPDTTYQVKVQVQCLSKVHNTNDFVTLRTPEGLPDAPQNLQLSLHREEEGVIVAHWIPPTHTHGLIREYIVEYSRSGSKMWASQRAVSNFTEIKNLLVNAPYTVRVAAVTSRGVGNWSDSKSITTVKGKVIPPPDIHIDSFGENSLSFTLSMESDVKVNGYVVNLCWAFDTHKQEKKTLNFRGSILSHKVANLTAHTSYEISAWAKTDLGDSPLAFEHVTTKGVRPPAPSLKAKAINQTAVECTWTGPRNVVYGIFYATSFLDLYRNPKSLTTSLHNKTVIVSRDEQYLFLVRVVVPYQGPSSDYVVVRMIPDSRLPPRHLHVVRTGKTSAVIKWESPYDAPDQDLLYAIAVKDLIRKSDRSYKIKSRNSTVEYTLNKLEPGGKYHIIVQLGNMSKDSSIKITTVSLSAPDALKIITENDHVLLFWKSLALKEKHFNESRGYEIHMFDSAMNISAYLGNTTDNFFKISNLKLGHNYTFTVQARCLFGSQICGEPAVLLYDELGSGGGASAFQAARSTDVAAVVVPILFLILLSLGVGFAILYTKHRRLQSSFTAFANSHYSSRLGSAIFSSGDDLGEDDEDAPMITGFSDDVPMVIA</sequence>
<evidence type="ECO:0000256" key="32">
    <source>
        <dbReference type="PROSITE-ProRule" id="PRU00124"/>
    </source>
</evidence>
<dbReference type="FunFam" id="2.60.40.10:FF:000461">
    <property type="entry name" value="Sortilin related receptor 1"/>
    <property type="match status" value="1"/>
</dbReference>
<dbReference type="SUPFAM" id="SSF57424">
    <property type="entry name" value="LDL receptor-like module"/>
    <property type="match status" value="11"/>
</dbReference>
<feature type="compositionally biased region" description="Low complexity" evidence="34">
    <location>
        <begin position="180"/>
        <end position="189"/>
    </location>
</feature>
<feature type="domain" description="Fibronectin type-III" evidence="36">
    <location>
        <begin position="1753"/>
        <end position="1845"/>
    </location>
</feature>
<feature type="region of interest" description="Disordered" evidence="34">
    <location>
        <begin position="66"/>
        <end position="115"/>
    </location>
</feature>
<dbReference type="InterPro" id="IPR057841">
    <property type="entry name" value="FN3_SORL1"/>
</dbReference>
<evidence type="ECO:0000256" key="6">
    <source>
        <dbReference type="ARBA" id="ARBA00004480"/>
    </source>
</evidence>
<keyword evidence="11" id="KW-0813">Transport</keyword>
<dbReference type="Gene3D" id="2.10.70.80">
    <property type="match status" value="1"/>
</dbReference>
<evidence type="ECO:0000256" key="2">
    <source>
        <dbReference type="ARBA" id="ARBA00004158"/>
    </source>
</evidence>
<evidence type="ECO:0000256" key="18">
    <source>
        <dbReference type="ARBA" id="ARBA00022692"/>
    </source>
</evidence>
<feature type="region of interest" description="Disordered" evidence="34">
    <location>
        <begin position="148"/>
        <end position="214"/>
    </location>
</feature>
<feature type="domain" description="Fibronectin type-III" evidence="36">
    <location>
        <begin position="1849"/>
        <end position="1941"/>
    </location>
</feature>
<evidence type="ECO:0000256" key="17">
    <source>
        <dbReference type="ARBA" id="ARBA00022685"/>
    </source>
</evidence>
<dbReference type="PROSITE" id="PS50068">
    <property type="entry name" value="LDLRA_2"/>
    <property type="match status" value="11"/>
</dbReference>
<dbReference type="InterPro" id="IPR050310">
    <property type="entry name" value="VPS10-sortilin"/>
</dbReference>
<evidence type="ECO:0000256" key="16">
    <source>
        <dbReference type="ARBA" id="ARBA00022583"/>
    </source>
</evidence>
<comment type="similarity">
    <text evidence="9">Belongs to the VPS10-related sortilin family. SORL1 subfamily.</text>
</comment>
<dbReference type="GO" id="GO:0030658">
    <property type="term" value="C:transport vesicle membrane"/>
    <property type="evidence" value="ECO:0007669"/>
    <property type="project" value="UniProtKB-SubCell"/>
</dbReference>
<dbReference type="FunFam" id="2.120.10.30:FF:000021">
    <property type="entry name" value="Sortilin-related receptor isoform A"/>
    <property type="match status" value="1"/>
</dbReference>
<keyword evidence="23 35" id="KW-1133">Transmembrane helix</keyword>
<feature type="disulfide bond" evidence="32">
    <location>
        <begin position="1354"/>
        <end position="1366"/>
    </location>
</feature>
<dbReference type="FunFam" id="4.10.400.10:FF:000052">
    <property type="entry name" value="Sortilin related receptor 1"/>
    <property type="match status" value="1"/>
</dbReference>
<dbReference type="SUPFAM" id="SSF110296">
    <property type="entry name" value="Oligoxyloglucan reducing end-specific cellobiohydrolase"/>
    <property type="match status" value="2"/>
</dbReference>
<evidence type="ECO:0000256" key="14">
    <source>
        <dbReference type="ARBA" id="ARBA00022536"/>
    </source>
</evidence>
<feature type="repeat" description="LDL-receptor class B" evidence="33">
    <location>
        <begin position="1084"/>
        <end position="1125"/>
    </location>
</feature>
<dbReference type="Gene3D" id="2.130.10.10">
    <property type="entry name" value="YVTN repeat-like/Quinoprotein amine dehydrogenase"/>
    <property type="match status" value="1"/>
</dbReference>
<evidence type="ECO:0000256" key="4">
    <source>
        <dbReference type="ARBA" id="ARBA00004251"/>
    </source>
</evidence>
<feature type="disulfide bond" evidence="32">
    <location>
        <begin position="1572"/>
        <end position="1590"/>
    </location>
</feature>
<dbReference type="Proteomes" id="UP000694542">
    <property type="component" value="Chromosome 5"/>
</dbReference>
<feature type="disulfide bond" evidence="32">
    <location>
        <begin position="1584"/>
        <end position="1599"/>
    </location>
</feature>
<evidence type="ECO:0000256" key="9">
    <source>
        <dbReference type="ARBA" id="ARBA00007041"/>
    </source>
</evidence>
<feature type="disulfide bond" evidence="32">
    <location>
        <begin position="1452"/>
        <end position="1467"/>
    </location>
</feature>
<dbReference type="FunFam" id="2.60.40.10:FF:001616">
    <property type="entry name" value="Sortilin related receptor 1"/>
    <property type="match status" value="1"/>
</dbReference>
<dbReference type="GO" id="GO:0031901">
    <property type="term" value="C:early endosome membrane"/>
    <property type="evidence" value="ECO:0007669"/>
    <property type="project" value="UniProtKB-SubCell"/>
</dbReference>
<evidence type="ECO:0000256" key="13">
    <source>
        <dbReference type="ARBA" id="ARBA00022525"/>
    </source>
</evidence>
<dbReference type="Pfam" id="PF00057">
    <property type="entry name" value="Ldl_recept_a"/>
    <property type="match status" value="11"/>
</dbReference>
<dbReference type="FunFam" id="4.10.400.10:FF:000048">
    <property type="entry name" value="Sortilin related receptor 1"/>
    <property type="match status" value="1"/>
</dbReference>
<feature type="disulfide bond" evidence="32">
    <location>
        <begin position="1274"/>
        <end position="1286"/>
    </location>
</feature>
<dbReference type="InterPro" id="IPR011042">
    <property type="entry name" value="6-blade_b-propeller_TolB-like"/>
</dbReference>
<feature type="disulfide bond" evidence="32">
    <location>
        <begin position="1687"/>
        <end position="1702"/>
    </location>
</feature>
<dbReference type="GO" id="GO:0005576">
    <property type="term" value="C:extracellular region"/>
    <property type="evidence" value="ECO:0007669"/>
    <property type="project" value="UniProtKB-SubCell"/>
</dbReference>
<keyword evidence="27" id="KW-0675">Receptor</keyword>
<reference evidence="37" key="1">
    <citation type="submission" date="2018-10" db="EMBL/GenBank/DDBJ databases">
        <title>De novo assembly of a Great Dane genome.</title>
        <authorList>
            <person name="Kidd J.M."/>
            <person name="Pendleton A.L."/>
            <person name="Shen F."/>
            <person name="Emery S."/>
        </authorList>
    </citation>
    <scope>NUCLEOTIDE SEQUENCE [LARGE SCALE GENOMIC DNA]</scope>
    <source>
        <strain evidence="37">Great Dane</strain>
    </source>
</reference>
<dbReference type="FunFam" id="4.10.400.10:FF:000033">
    <property type="entry name" value="Sortilin-related receptor isoform A"/>
    <property type="match status" value="1"/>
</dbReference>
<dbReference type="CDD" id="cd00063">
    <property type="entry name" value="FN3"/>
    <property type="match status" value="5"/>
</dbReference>
<evidence type="ECO:0000256" key="3">
    <source>
        <dbReference type="ARBA" id="ARBA00004212"/>
    </source>
</evidence>
<dbReference type="InterPro" id="IPR000033">
    <property type="entry name" value="LDLR_classB_rpt"/>
</dbReference>
<keyword evidence="13" id="KW-0964">Secreted</keyword>
<keyword evidence="18 35" id="KW-0812">Transmembrane</keyword>
<dbReference type="FunFam" id="4.10.400.10:FF:000037">
    <property type="entry name" value="Sortilin related receptor 1"/>
    <property type="match status" value="1"/>
</dbReference>
<dbReference type="PANTHER" id="PTHR12106:SF27">
    <property type="entry name" value="SORTILIN-RELATED RECEPTOR"/>
    <property type="match status" value="1"/>
</dbReference>